<gene>
    <name evidence="1" type="ORF">B7C42_01623</name>
</gene>
<protein>
    <submittedName>
        <fullName evidence="1">Uncharacterized protein</fullName>
    </submittedName>
</protein>
<dbReference type="AlphaFoldDB" id="A0A231HCT2"/>
<dbReference type="RefSeq" id="WP_094024782.1">
    <property type="nucleotide sequence ID" value="NZ_NGAF01000002.1"/>
</dbReference>
<name>A0A231HCT2_9NOCA</name>
<reference evidence="1 2" key="1">
    <citation type="submission" date="2017-07" db="EMBL/GenBank/DDBJ databases">
        <title>First draft Genome Sequence of Nocardia cerradoensis isolated from human infection.</title>
        <authorList>
            <person name="Carrasco G."/>
        </authorList>
    </citation>
    <scope>NUCLEOTIDE SEQUENCE [LARGE SCALE GENOMIC DNA]</scope>
    <source>
        <strain evidence="1 2">CNM20130759</strain>
    </source>
</reference>
<dbReference type="EMBL" id="NGAF01000002">
    <property type="protein sequence ID" value="OXR46649.1"/>
    <property type="molecule type" value="Genomic_DNA"/>
</dbReference>
<proteinExistence type="predicted"/>
<keyword evidence="2" id="KW-1185">Reference proteome</keyword>
<dbReference type="Proteomes" id="UP000215506">
    <property type="component" value="Unassembled WGS sequence"/>
</dbReference>
<comment type="caution">
    <text evidence="1">The sequence shown here is derived from an EMBL/GenBank/DDBJ whole genome shotgun (WGS) entry which is preliminary data.</text>
</comment>
<evidence type="ECO:0000313" key="1">
    <source>
        <dbReference type="EMBL" id="OXR46649.1"/>
    </source>
</evidence>
<accession>A0A231HCT2</accession>
<evidence type="ECO:0000313" key="2">
    <source>
        <dbReference type="Proteomes" id="UP000215506"/>
    </source>
</evidence>
<sequence>MIELQQAEPDPIETAIVQWCRKADLYRDGELVRQGVNLLGSNEPVAKAWAKLVAGHLATGDHTRDGLAKFLLSRDASGHVRAYSSAPIIAEGLLAMLTERNLL</sequence>
<organism evidence="1 2">
    <name type="scientific">Nocardia cerradoensis</name>
    <dbReference type="NCBI Taxonomy" id="85688"/>
    <lineage>
        <taxon>Bacteria</taxon>
        <taxon>Bacillati</taxon>
        <taxon>Actinomycetota</taxon>
        <taxon>Actinomycetes</taxon>
        <taxon>Mycobacteriales</taxon>
        <taxon>Nocardiaceae</taxon>
        <taxon>Nocardia</taxon>
    </lineage>
</organism>